<gene>
    <name evidence="5" type="ORF">GWO12_17145</name>
</gene>
<dbReference type="PANTHER" id="PTHR12829:SF7">
    <property type="entry name" value="N6-ADENOSINE-METHYLTRANSFERASE CATALYTIC SUBUNIT"/>
    <property type="match status" value="1"/>
</dbReference>
<proteinExistence type="inferred from homology"/>
<dbReference type="Proteomes" id="UP000702544">
    <property type="component" value="Unassembled WGS sequence"/>
</dbReference>
<keyword evidence="1" id="KW-0489">Methyltransferase</keyword>
<name>A0AAE4ZAH8_9BACT</name>
<evidence type="ECO:0000313" key="5">
    <source>
        <dbReference type="EMBL" id="NIR76805.1"/>
    </source>
</evidence>
<reference evidence="5 6" key="1">
    <citation type="submission" date="2020-01" db="EMBL/GenBank/DDBJ databases">
        <title>Genomes assembled from Gulf of Kutch pelagic sediment metagenomes.</title>
        <authorList>
            <person name="Chandrashekar M."/>
            <person name="Mahajan M.S."/>
            <person name="Dave K.J."/>
            <person name="Vatsa P."/>
            <person name="Nathani N.M."/>
        </authorList>
    </citation>
    <scope>NUCLEOTIDE SEQUENCE [LARGE SCALE GENOMIC DNA]</scope>
    <source>
        <strain evidence="5">KS3-K002</strain>
    </source>
</reference>
<evidence type="ECO:0000256" key="1">
    <source>
        <dbReference type="ARBA" id="ARBA00022603"/>
    </source>
</evidence>
<dbReference type="PANTHER" id="PTHR12829">
    <property type="entry name" value="N6-ADENOSINE-METHYLTRANSFERASE"/>
    <property type="match status" value="1"/>
</dbReference>
<accession>A0AAE4ZAH8</accession>
<sequence length="333" mass="38100">MSKTDQLREMREAQAKSMEIGKGPVMAEDHVREAWGAWQDTVDGIMRAARHTQAAFDAAKEEGIEWQTFFAAKGERVEGEHFPFGDSTARMLRTIATDSRLVECYHGNALPPAWRTLYKLSTLDDEEWEKVEPHISPDMERRDITRLLRDGDRGEAPPLPKGIYRVVYADPPWSYGQSVEGYGPAEFHYPTMDTEDICEMGVREIVADDAALFLWTTSPKLREGLAVVDAWGFSYKASFVWDKVRHNYGHYNSVRHEFLLVATRGSCTPDRPKLYDSVVSEERTEHSRKPRLFREMIDDLYSPPDLPSVDRVELFARGELPEHWHGHGDEVAA</sequence>
<dbReference type="PROSITE" id="PS51143">
    <property type="entry name" value="MT_A70"/>
    <property type="match status" value="1"/>
</dbReference>
<evidence type="ECO:0008006" key="7">
    <source>
        <dbReference type="Google" id="ProtNLM"/>
    </source>
</evidence>
<comment type="caution">
    <text evidence="5">The sequence shown here is derived from an EMBL/GenBank/DDBJ whole genome shotgun (WGS) entry which is preliminary data.</text>
</comment>
<evidence type="ECO:0000256" key="3">
    <source>
        <dbReference type="ARBA" id="ARBA00022691"/>
    </source>
</evidence>
<comment type="similarity">
    <text evidence="4">Belongs to the MT-A70-like family.</text>
</comment>
<dbReference type="InterPro" id="IPR007757">
    <property type="entry name" value="MT-A70-like"/>
</dbReference>
<dbReference type="GO" id="GO:0008168">
    <property type="term" value="F:methyltransferase activity"/>
    <property type="evidence" value="ECO:0007669"/>
    <property type="project" value="UniProtKB-KW"/>
</dbReference>
<organism evidence="5 6">
    <name type="scientific">Candidatus Kutchimonas denitrificans</name>
    <dbReference type="NCBI Taxonomy" id="3056748"/>
    <lineage>
        <taxon>Bacteria</taxon>
        <taxon>Pseudomonadati</taxon>
        <taxon>Gemmatimonadota</taxon>
        <taxon>Gemmatimonadia</taxon>
        <taxon>Candidatus Palauibacterales</taxon>
        <taxon>Candidatus Palauibacteraceae</taxon>
        <taxon>Candidatus Kutchimonas</taxon>
    </lineage>
</organism>
<dbReference type="SUPFAM" id="SSF53335">
    <property type="entry name" value="S-adenosyl-L-methionine-dependent methyltransferases"/>
    <property type="match status" value="1"/>
</dbReference>
<keyword evidence="2" id="KW-0808">Transferase</keyword>
<dbReference type="Pfam" id="PF05063">
    <property type="entry name" value="MT-A70"/>
    <property type="match status" value="1"/>
</dbReference>
<evidence type="ECO:0000256" key="2">
    <source>
        <dbReference type="ARBA" id="ARBA00022679"/>
    </source>
</evidence>
<dbReference type="EMBL" id="JAACAK010000148">
    <property type="protein sequence ID" value="NIR76805.1"/>
    <property type="molecule type" value="Genomic_DNA"/>
</dbReference>
<dbReference type="AlphaFoldDB" id="A0AAE4ZAH8"/>
<keyword evidence="3" id="KW-0949">S-adenosyl-L-methionine</keyword>
<evidence type="ECO:0000313" key="6">
    <source>
        <dbReference type="Proteomes" id="UP000702544"/>
    </source>
</evidence>
<dbReference type="InterPro" id="IPR029063">
    <property type="entry name" value="SAM-dependent_MTases_sf"/>
</dbReference>
<dbReference type="GO" id="GO:0032259">
    <property type="term" value="P:methylation"/>
    <property type="evidence" value="ECO:0007669"/>
    <property type="project" value="UniProtKB-KW"/>
</dbReference>
<evidence type="ECO:0000256" key="4">
    <source>
        <dbReference type="PROSITE-ProRule" id="PRU00489"/>
    </source>
</evidence>
<protein>
    <recommendedName>
        <fullName evidence="7">N6-adenosine-specific RNA methylase IME4</fullName>
    </recommendedName>
</protein>